<proteinExistence type="predicted"/>
<evidence type="ECO:0000313" key="2">
    <source>
        <dbReference type="EMBL" id="EAV43677.1"/>
    </source>
</evidence>
<comment type="caution">
    <text evidence="2">The sequence shown here is derived from an EMBL/GenBank/DDBJ whole genome shotgun (WGS) entry which is preliminary data.</text>
</comment>
<gene>
    <name evidence="2" type="ORF">SIAM614_03331</name>
</gene>
<dbReference type="Proteomes" id="UP000004848">
    <property type="component" value="Unassembled WGS sequence"/>
</dbReference>
<dbReference type="AntiFam" id="ANF00063">
    <property type="entry name" value="Antisense to ATP synthase alpha subunit"/>
</dbReference>
<sequence length="577" mass="62062">MGKGRHFAVLSQFTLNRAGNLFHRLDLSGRAHAGHRQTNVHGRADTLVEQVRFQEDLTVGDRDHVGRNERGHVVALGFDDRQSGQRALAMVVVQLRRTFQQTGVQVENVARESFTSRRTTEQQGHLTVGHGLLGQIVIADHGVHGVVTEELAHRAAGERCQVLQRSSVGSGRGDNDGVIQRAGIFQGLHELGNGGALLADCNVDAIQLGVFIVGSVQRLLVQEGVENDRGFTGLTVTDDQLALTAANRDQGVDGFQAGGHRLVHGLARQNAGCLDVHAALFGGLDRAFAVDRVAERVDDAAQKALADWHFHDGAGPLDGVAFFNVTVGAEDNDTNVVGFQVQGHALDTTREFDHFTSLDLVQTINTGDTVTDGEHLTDFRNFGFLAKALDLVLEDCGDFRGPNIHQPTSFIANLSELSLVRSDVSIMREPTLTTRPPIRAGSTFATMFTDLPVEAERASFRAATCSSDRAAAEVTSAVSSPRCCASRVRNALIMSGRTKRRRLRAASFTKLAARPLMPALSRSAVSAASCSSTLNTGLFTRRTRSSLSAIMPSKAVRSRSTSAVTPSPSARSRRADA</sequence>
<accession>A0NUS5</accession>
<dbReference type="eggNOG" id="ENOG502ZC43">
    <property type="taxonomic scope" value="Bacteria"/>
</dbReference>
<reference evidence="2 3" key="1">
    <citation type="submission" date="2006-05" db="EMBL/GenBank/DDBJ databases">
        <authorList>
            <person name="King G."/>
            <person name="Ferriera S."/>
            <person name="Johnson J."/>
            <person name="Kravitz S."/>
            <person name="Beeson K."/>
            <person name="Sutton G."/>
            <person name="Rogers Y.-H."/>
            <person name="Friedman R."/>
            <person name="Frazier M."/>
            <person name="Venter J.C."/>
        </authorList>
    </citation>
    <scope>NUCLEOTIDE SEQUENCE [LARGE SCALE GENOMIC DNA]</scope>
    <source>
        <strain evidence="3">ATCC 25650 / DSM 13394 / JCM 20685 / NBRC 16684 / NCIMB 2208 / IAM 12614 / B1</strain>
    </source>
</reference>
<feature type="compositionally biased region" description="Polar residues" evidence="1">
    <location>
        <begin position="558"/>
        <end position="570"/>
    </location>
</feature>
<name>A0NUS5_ROSAI</name>
<dbReference type="AlphaFoldDB" id="A0NUS5"/>
<dbReference type="EMBL" id="AAUW01000009">
    <property type="protein sequence ID" value="EAV43677.1"/>
    <property type="molecule type" value="Genomic_DNA"/>
</dbReference>
<evidence type="ECO:0000313" key="3">
    <source>
        <dbReference type="Proteomes" id="UP000004848"/>
    </source>
</evidence>
<evidence type="ECO:0000256" key="1">
    <source>
        <dbReference type="SAM" id="MobiDB-lite"/>
    </source>
</evidence>
<protein>
    <submittedName>
        <fullName evidence="2">Uncharacterized protein</fullName>
    </submittedName>
</protein>
<feature type="region of interest" description="Disordered" evidence="1">
    <location>
        <begin position="551"/>
        <end position="577"/>
    </location>
</feature>
<organism evidence="2 3">
    <name type="scientific">Roseibium aggregatum (strain ATCC 25650 / DSM 13394 / JCM 20685 / NBRC 16684 / NCIMB 2208 / IAM 12614 / B1)</name>
    <name type="common">Stappia aggregata</name>
    <dbReference type="NCBI Taxonomy" id="384765"/>
    <lineage>
        <taxon>Bacteria</taxon>
        <taxon>Pseudomonadati</taxon>
        <taxon>Pseudomonadota</taxon>
        <taxon>Alphaproteobacteria</taxon>
        <taxon>Hyphomicrobiales</taxon>
        <taxon>Stappiaceae</taxon>
        <taxon>Roseibium</taxon>
    </lineage>
</organism>